<keyword evidence="5 8" id="KW-1133">Transmembrane helix</keyword>
<dbReference type="PROSITE" id="PS50850">
    <property type="entry name" value="MFS"/>
    <property type="match status" value="1"/>
</dbReference>
<dbReference type="PANTHER" id="PTHR23501">
    <property type="entry name" value="MAJOR FACILITATOR SUPERFAMILY"/>
    <property type="match status" value="1"/>
</dbReference>
<gene>
    <name evidence="10" type="ORF">SMD27_01765</name>
</gene>
<dbReference type="InterPro" id="IPR036259">
    <property type="entry name" value="MFS_trans_sf"/>
</dbReference>
<dbReference type="Pfam" id="PF07690">
    <property type="entry name" value="MFS_1"/>
    <property type="match status" value="1"/>
</dbReference>
<feature type="transmembrane region" description="Helical" evidence="8">
    <location>
        <begin position="422"/>
        <end position="441"/>
    </location>
</feature>
<evidence type="ECO:0000259" key="9">
    <source>
        <dbReference type="PROSITE" id="PS50850"/>
    </source>
</evidence>
<dbReference type="Gene3D" id="1.20.1250.20">
    <property type="entry name" value="MFS general substrate transporter like domains"/>
    <property type="match status" value="1"/>
</dbReference>
<evidence type="ECO:0000256" key="3">
    <source>
        <dbReference type="ARBA" id="ARBA00022475"/>
    </source>
</evidence>
<evidence type="ECO:0000256" key="4">
    <source>
        <dbReference type="ARBA" id="ARBA00022692"/>
    </source>
</evidence>
<dbReference type="InterPro" id="IPR004638">
    <property type="entry name" value="EmrB-like"/>
</dbReference>
<name>A0ABU5E5H0_9PROT</name>
<feature type="transmembrane region" description="Helical" evidence="8">
    <location>
        <begin position="357"/>
        <end position="377"/>
    </location>
</feature>
<feature type="transmembrane region" description="Helical" evidence="8">
    <location>
        <begin position="500"/>
        <end position="524"/>
    </location>
</feature>
<evidence type="ECO:0000313" key="10">
    <source>
        <dbReference type="EMBL" id="MDY0881560.1"/>
    </source>
</evidence>
<dbReference type="EMBL" id="JAXCLW010000001">
    <property type="protein sequence ID" value="MDY0881560.1"/>
    <property type="molecule type" value="Genomic_DNA"/>
</dbReference>
<dbReference type="RefSeq" id="WP_320506619.1">
    <property type="nucleotide sequence ID" value="NZ_JAXCLW010000001.1"/>
</dbReference>
<comment type="subcellular location">
    <subcellularLocation>
        <location evidence="1">Cell membrane</location>
        <topology evidence="1">Multi-pass membrane protein</topology>
    </subcellularLocation>
</comment>
<dbReference type="Gene3D" id="1.20.1720.10">
    <property type="entry name" value="Multidrug resistance protein D"/>
    <property type="match status" value="1"/>
</dbReference>
<dbReference type="InterPro" id="IPR020846">
    <property type="entry name" value="MFS_dom"/>
</dbReference>
<evidence type="ECO:0000256" key="2">
    <source>
        <dbReference type="ARBA" id="ARBA00022448"/>
    </source>
</evidence>
<organism evidence="10 11">
    <name type="scientific">Dongia soli</name>
    <dbReference type="NCBI Taxonomy" id="600628"/>
    <lineage>
        <taxon>Bacteria</taxon>
        <taxon>Pseudomonadati</taxon>
        <taxon>Pseudomonadota</taxon>
        <taxon>Alphaproteobacteria</taxon>
        <taxon>Rhodospirillales</taxon>
        <taxon>Dongiaceae</taxon>
        <taxon>Dongia</taxon>
    </lineage>
</organism>
<sequence>MNDTATATADQAVPEVTRPAADPAPRPLTARDWIGFFVMVVGMFMAILDVQIVSSSLNEIQAGLAASADEVSWVQTSYLIAEVVMIPLSGYLSRTFSTRYIFTLSAFGFTFSSALCAMAWDINSMIIFRAIQGFLGGAMIPTVFATTFSVFPPNRRGSLSVLTGLVATMAPTLGPTLGGWITDAISWHWLFLINVVPGVLVTSAVWLLVDFDKPNWRLLKVMDLPGLVLMAMFLGCMEYVLEEGTRLDWLGDDSIRLCVAVSIVASLLFVWRTLTAKEPIVDLRAFADRNFLLGCIFSFVIGIGLYGSVYLIPLFLSRVRDYKPMQIGVIMFVAGVFQFMSAPVAGRLSRIFDPRMVLCFGLAMFGGGVYLQHFLTADWGYWEFFIPQAVRGFALMFLFMPVNMAALGTLPPARLKNASGLYNLMRNLGGAIGLAGINFLLNDRLNLHWSRLIDRMTAANPNVTGYLDRTSQALSERMGMAADQGALKQLAGLVSREAQVLSFADVSLIMAAIFLAAILLVPLLRLPKGVVTGEAH</sequence>
<dbReference type="Proteomes" id="UP001279642">
    <property type="component" value="Unassembled WGS sequence"/>
</dbReference>
<feature type="transmembrane region" description="Helical" evidence="8">
    <location>
        <begin position="389"/>
        <end position="410"/>
    </location>
</feature>
<keyword evidence="6 8" id="KW-0472">Membrane</keyword>
<feature type="transmembrane region" description="Helical" evidence="8">
    <location>
        <begin position="158"/>
        <end position="181"/>
    </location>
</feature>
<dbReference type="NCBIfam" id="TIGR00711">
    <property type="entry name" value="efflux_EmrB"/>
    <property type="match status" value="1"/>
</dbReference>
<feature type="transmembrane region" description="Helical" evidence="8">
    <location>
        <begin position="325"/>
        <end position="345"/>
    </location>
</feature>
<evidence type="ECO:0000256" key="5">
    <source>
        <dbReference type="ARBA" id="ARBA00022989"/>
    </source>
</evidence>
<evidence type="ECO:0000256" key="6">
    <source>
        <dbReference type="ARBA" id="ARBA00023136"/>
    </source>
</evidence>
<evidence type="ECO:0000256" key="1">
    <source>
        <dbReference type="ARBA" id="ARBA00004651"/>
    </source>
</evidence>
<dbReference type="PANTHER" id="PTHR23501:SF51">
    <property type="entry name" value="MULTIDRUG RESISTANCE PROTEIN B"/>
    <property type="match status" value="1"/>
</dbReference>
<feature type="domain" description="Major facilitator superfamily (MFS) profile" evidence="9">
    <location>
        <begin position="35"/>
        <end position="529"/>
    </location>
</feature>
<keyword evidence="4 8" id="KW-0812">Transmembrane</keyword>
<reference evidence="10 11" key="1">
    <citation type="journal article" date="2016" name="Antonie Van Leeuwenhoek">
        <title>Dongia soli sp. nov., isolated from soil from Dokdo, Korea.</title>
        <authorList>
            <person name="Kim D.U."/>
            <person name="Lee H."/>
            <person name="Kim H."/>
            <person name="Kim S.G."/>
            <person name="Ka J.O."/>
        </authorList>
    </citation>
    <scope>NUCLEOTIDE SEQUENCE [LARGE SCALE GENOMIC DNA]</scope>
    <source>
        <strain evidence="10 11">D78</strain>
    </source>
</reference>
<dbReference type="CDD" id="cd17503">
    <property type="entry name" value="MFS_LmrB_MDR_like"/>
    <property type="match status" value="1"/>
</dbReference>
<keyword evidence="2" id="KW-0813">Transport</keyword>
<protein>
    <submittedName>
        <fullName evidence="10">DHA2 family efflux MFS transporter permease subunit</fullName>
    </submittedName>
</protein>
<feature type="transmembrane region" description="Helical" evidence="8">
    <location>
        <begin position="33"/>
        <end position="53"/>
    </location>
</feature>
<feature type="transmembrane region" description="Helical" evidence="8">
    <location>
        <begin position="221"/>
        <end position="241"/>
    </location>
</feature>
<feature type="transmembrane region" description="Helical" evidence="8">
    <location>
        <begin position="73"/>
        <end position="93"/>
    </location>
</feature>
<evidence type="ECO:0000313" key="11">
    <source>
        <dbReference type="Proteomes" id="UP001279642"/>
    </source>
</evidence>
<comment type="caution">
    <text evidence="10">The sequence shown here is derived from an EMBL/GenBank/DDBJ whole genome shotgun (WGS) entry which is preliminary data.</text>
</comment>
<feature type="transmembrane region" description="Helical" evidence="8">
    <location>
        <begin position="291"/>
        <end position="313"/>
    </location>
</feature>
<evidence type="ECO:0000256" key="8">
    <source>
        <dbReference type="SAM" id="Phobius"/>
    </source>
</evidence>
<dbReference type="SUPFAM" id="SSF103473">
    <property type="entry name" value="MFS general substrate transporter"/>
    <property type="match status" value="1"/>
</dbReference>
<feature type="region of interest" description="Disordered" evidence="7">
    <location>
        <begin position="1"/>
        <end position="23"/>
    </location>
</feature>
<feature type="transmembrane region" description="Helical" evidence="8">
    <location>
        <begin position="253"/>
        <end position="271"/>
    </location>
</feature>
<evidence type="ECO:0000256" key="7">
    <source>
        <dbReference type="SAM" id="MobiDB-lite"/>
    </source>
</evidence>
<feature type="transmembrane region" description="Helical" evidence="8">
    <location>
        <begin position="187"/>
        <end position="209"/>
    </location>
</feature>
<accession>A0ABU5E5H0</accession>
<feature type="transmembrane region" description="Helical" evidence="8">
    <location>
        <begin position="100"/>
        <end position="120"/>
    </location>
</feature>
<keyword evidence="11" id="KW-1185">Reference proteome</keyword>
<proteinExistence type="predicted"/>
<dbReference type="InterPro" id="IPR011701">
    <property type="entry name" value="MFS"/>
</dbReference>
<keyword evidence="3" id="KW-1003">Cell membrane</keyword>
<feature type="transmembrane region" description="Helical" evidence="8">
    <location>
        <begin position="126"/>
        <end position="151"/>
    </location>
</feature>